<dbReference type="GO" id="GO:0009898">
    <property type="term" value="C:cytoplasmic side of plasma membrane"/>
    <property type="evidence" value="ECO:0007669"/>
    <property type="project" value="UniProtKB-UniRule"/>
</dbReference>
<evidence type="ECO:0000256" key="3">
    <source>
        <dbReference type="ARBA" id="ARBA00022618"/>
    </source>
</evidence>
<comment type="similarity">
    <text evidence="6">Belongs to the FtsA/MreB family.</text>
</comment>
<reference evidence="9 10" key="1">
    <citation type="journal article" date="2015" name="Nature">
        <title>rRNA introns, odd ribosomes, and small enigmatic genomes across a large radiation of phyla.</title>
        <authorList>
            <person name="Brown C.T."/>
            <person name="Hug L.A."/>
            <person name="Thomas B.C."/>
            <person name="Sharon I."/>
            <person name="Castelle C.J."/>
            <person name="Singh A."/>
            <person name="Wilkins M.J."/>
            <person name="Williams K.H."/>
            <person name="Banfield J.F."/>
        </authorList>
    </citation>
    <scope>NUCLEOTIDE SEQUENCE [LARGE SCALE GENOMIC DNA]</scope>
</reference>
<dbReference type="InterPro" id="IPR050696">
    <property type="entry name" value="FtsA/MreB"/>
</dbReference>
<dbReference type="Pfam" id="PF14450">
    <property type="entry name" value="FtsA"/>
    <property type="match status" value="1"/>
</dbReference>
<accession>A0A0G1KGN9</accession>
<dbReference type="CDD" id="cd24048">
    <property type="entry name" value="ASKHA_NBD_FtsA"/>
    <property type="match status" value="1"/>
</dbReference>
<dbReference type="Gene3D" id="3.30.1490.110">
    <property type="match status" value="1"/>
</dbReference>
<dbReference type="EMBL" id="LCJR01000003">
    <property type="protein sequence ID" value="KKT82655.1"/>
    <property type="molecule type" value="Genomic_DNA"/>
</dbReference>
<dbReference type="HAMAP" id="MF_02033">
    <property type="entry name" value="FtsA"/>
    <property type="match status" value="1"/>
</dbReference>
<keyword evidence="2 6" id="KW-1003">Cell membrane</keyword>
<dbReference type="GO" id="GO:0043093">
    <property type="term" value="P:FtsZ-dependent cytokinesis"/>
    <property type="evidence" value="ECO:0007669"/>
    <property type="project" value="UniProtKB-UniRule"/>
</dbReference>
<dbReference type="Gene3D" id="3.30.420.40">
    <property type="match status" value="2"/>
</dbReference>
<dbReference type="InterPro" id="IPR020823">
    <property type="entry name" value="Cell_div_FtsA"/>
</dbReference>
<gene>
    <name evidence="6" type="primary">ftsA</name>
    <name evidence="9" type="ORF">UW79_C0003G0036</name>
</gene>
<dbReference type="PANTHER" id="PTHR32432">
    <property type="entry name" value="CELL DIVISION PROTEIN FTSA-RELATED"/>
    <property type="match status" value="1"/>
</dbReference>
<feature type="region of interest" description="Disordered" evidence="7">
    <location>
        <begin position="268"/>
        <end position="340"/>
    </location>
</feature>
<name>A0A0G1KGN9_9BACT</name>
<dbReference type="NCBIfam" id="TIGR01174">
    <property type="entry name" value="ftsA"/>
    <property type="match status" value="1"/>
</dbReference>
<comment type="similarity">
    <text evidence="1">Belongs to the heat shock protein 70 family.</text>
</comment>
<dbReference type="PANTHER" id="PTHR32432:SF4">
    <property type="entry name" value="CELL DIVISION PROTEIN FTSA"/>
    <property type="match status" value="1"/>
</dbReference>
<dbReference type="Pfam" id="PF02491">
    <property type="entry name" value="SHS2_FTSA"/>
    <property type="match status" value="1"/>
</dbReference>
<evidence type="ECO:0000256" key="6">
    <source>
        <dbReference type="HAMAP-Rule" id="MF_02033"/>
    </source>
</evidence>
<comment type="subunit">
    <text evidence="6">Self-interacts. Interacts with FtsZ.</text>
</comment>
<evidence type="ECO:0000256" key="4">
    <source>
        <dbReference type="ARBA" id="ARBA00023136"/>
    </source>
</evidence>
<comment type="function">
    <text evidence="6">Cell division protein that is involved in the assembly of the Z ring. May serve as a membrane anchor for the Z ring.</text>
</comment>
<proteinExistence type="inferred from homology"/>
<dbReference type="PROSITE" id="PS00329">
    <property type="entry name" value="HSP70_2"/>
    <property type="match status" value="1"/>
</dbReference>
<keyword evidence="5 6" id="KW-0131">Cell cycle</keyword>
<dbReference type="InterPro" id="IPR043129">
    <property type="entry name" value="ATPase_NBD"/>
</dbReference>
<comment type="caution">
    <text evidence="9">The sequence shown here is derived from an EMBL/GenBank/DDBJ whole genome shotgun (WGS) entry which is preliminary data.</text>
</comment>
<feature type="compositionally biased region" description="Basic and acidic residues" evidence="7">
    <location>
        <begin position="275"/>
        <end position="295"/>
    </location>
</feature>
<keyword evidence="4 6" id="KW-0472">Membrane</keyword>
<dbReference type="InterPro" id="IPR003494">
    <property type="entry name" value="SHS2_FtsA"/>
</dbReference>
<feature type="domain" description="SHS2" evidence="8">
    <location>
        <begin position="7"/>
        <end position="195"/>
    </location>
</feature>
<evidence type="ECO:0000256" key="2">
    <source>
        <dbReference type="ARBA" id="ARBA00022475"/>
    </source>
</evidence>
<organism evidence="9 10">
    <name type="scientific">Candidatus Yanofskybacteria bacterium GW2011_GWA2_44_9</name>
    <dbReference type="NCBI Taxonomy" id="1619025"/>
    <lineage>
        <taxon>Bacteria</taxon>
        <taxon>Candidatus Yanofskyibacteriota</taxon>
    </lineage>
</organism>
<dbReference type="SUPFAM" id="SSF53067">
    <property type="entry name" value="Actin-like ATPase domain"/>
    <property type="match status" value="2"/>
</dbReference>
<dbReference type="Proteomes" id="UP000034032">
    <property type="component" value="Unassembled WGS sequence"/>
</dbReference>
<sequence length="356" mass="37808">MAKERIVVGIDIGTSKVSTIIASVTEEEQVSVIGVSTVESKGIKKGVVVDIDRAVDSISMSLEGSERMAGYAVSKAFVSVGGNHIASLNSHGVVAISNPSGEIGHDDIARVTEAARAISIPSSREIIHVLPRSFIVDSQDGVHDPVGMSGVRLEVETHIISGATTSMRNLVKCVQQVGVDVEDLVFNSLASSYSTISDTEKELGVVLVDIGGGTTSISIFVEGSVAYSSVLPIGGRNITNDLAIGLRTSLDQAEKVKIFLSEQKEKVAYPESGDSEDHKKESRKEKQDRRKKEGRVACGAGQRRGDPPIIGRAETERDDSGRGAGGRARSSIPPAVESTLEVTPPQLFFKKIRGIF</sequence>
<keyword evidence="3 6" id="KW-0132">Cell division</keyword>
<evidence type="ECO:0000259" key="8">
    <source>
        <dbReference type="SMART" id="SM00842"/>
    </source>
</evidence>
<protein>
    <recommendedName>
        <fullName evidence="6">Cell division protein FtsA</fullName>
    </recommendedName>
</protein>
<evidence type="ECO:0000313" key="9">
    <source>
        <dbReference type="EMBL" id="KKT82655.1"/>
    </source>
</evidence>
<dbReference type="AlphaFoldDB" id="A0A0G1KGN9"/>
<evidence type="ECO:0000256" key="7">
    <source>
        <dbReference type="SAM" id="MobiDB-lite"/>
    </source>
</evidence>
<dbReference type="GO" id="GO:0032153">
    <property type="term" value="C:cell division site"/>
    <property type="evidence" value="ECO:0007669"/>
    <property type="project" value="UniProtKB-UniRule"/>
</dbReference>
<comment type="subcellular location">
    <subcellularLocation>
        <location evidence="6">Cell membrane</location>
        <topology evidence="6">Peripheral membrane protein</topology>
        <orientation evidence="6">Cytoplasmic side</orientation>
    </subcellularLocation>
    <text evidence="6">Localizes to the Z ring in an FtsZ-dependent manner. Targeted to the membrane through a conserved C-terminal amphipathic helix.</text>
</comment>
<evidence type="ECO:0000256" key="1">
    <source>
        <dbReference type="ARBA" id="ARBA00007381"/>
    </source>
</evidence>
<evidence type="ECO:0000256" key="5">
    <source>
        <dbReference type="ARBA" id="ARBA00023306"/>
    </source>
</evidence>
<evidence type="ECO:0000313" key="10">
    <source>
        <dbReference type="Proteomes" id="UP000034032"/>
    </source>
</evidence>
<dbReference type="SMART" id="SM00842">
    <property type="entry name" value="FtsA"/>
    <property type="match status" value="1"/>
</dbReference>
<dbReference type="PATRIC" id="fig|1619025.3.peg.152"/>
<dbReference type="InterPro" id="IPR018181">
    <property type="entry name" value="Heat_shock_70_CS"/>
</dbReference>